<organism evidence="1 2">
    <name type="scientific">Prorocentrum cordatum</name>
    <dbReference type="NCBI Taxonomy" id="2364126"/>
    <lineage>
        <taxon>Eukaryota</taxon>
        <taxon>Sar</taxon>
        <taxon>Alveolata</taxon>
        <taxon>Dinophyceae</taxon>
        <taxon>Prorocentrales</taxon>
        <taxon>Prorocentraceae</taxon>
        <taxon>Prorocentrum</taxon>
    </lineage>
</organism>
<evidence type="ECO:0000313" key="2">
    <source>
        <dbReference type="Proteomes" id="UP001189429"/>
    </source>
</evidence>
<dbReference type="EMBL" id="CAUYUJ010015394">
    <property type="protein sequence ID" value="CAK0853451.1"/>
    <property type="molecule type" value="Genomic_DNA"/>
</dbReference>
<evidence type="ECO:0008006" key="3">
    <source>
        <dbReference type="Google" id="ProtNLM"/>
    </source>
</evidence>
<sequence>MSRPSTFEAYGPHVQNSGRRWLRRRRVLLLQGAFEGSEALVQRPGAPHDCAAASEGASAFGSWRQGSDHYIQSELQGQGGVAKCSWDPDWVLTVKRGDAIIKVGEVVDTGVIQCDAEGCLQEFADTVSAIQNAFAGFRQ</sequence>
<proteinExistence type="predicted"/>
<evidence type="ECO:0000313" key="1">
    <source>
        <dbReference type="EMBL" id="CAK0853451.1"/>
    </source>
</evidence>
<reference evidence="1" key="1">
    <citation type="submission" date="2023-10" db="EMBL/GenBank/DDBJ databases">
        <authorList>
            <person name="Chen Y."/>
            <person name="Shah S."/>
            <person name="Dougan E. K."/>
            <person name="Thang M."/>
            <person name="Chan C."/>
        </authorList>
    </citation>
    <scope>NUCLEOTIDE SEQUENCE [LARGE SCALE GENOMIC DNA]</scope>
</reference>
<keyword evidence="2" id="KW-1185">Reference proteome</keyword>
<protein>
    <recommendedName>
        <fullName evidence="3">Profilin</fullName>
    </recommendedName>
</protein>
<accession>A0ABN9U4I7</accession>
<comment type="caution">
    <text evidence="1">The sequence shown here is derived from an EMBL/GenBank/DDBJ whole genome shotgun (WGS) entry which is preliminary data.</text>
</comment>
<dbReference type="Proteomes" id="UP001189429">
    <property type="component" value="Unassembled WGS sequence"/>
</dbReference>
<gene>
    <name evidence="1" type="ORF">PCOR1329_LOCUS44917</name>
</gene>
<name>A0ABN9U4I7_9DINO</name>